<evidence type="ECO:0000313" key="3">
    <source>
        <dbReference type="Proteomes" id="UP001268651"/>
    </source>
</evidence>
<feature type="chain" id="PRO_5045961282" evidence="1">
    <location>
        <begin position="21"/>
        <end position="497"/>
    </location>
</feature>
<protein>
    <submittedName>
        <fullName evidence="2">Carboxypeptidase-like regulatory domain-containing protein</fullName>
    </submittedName>
</protein>
<accession>A0ABU3U9C5</accession>
<evidence type="ECO:0000256" key="1">
    <source>
        <dbReference type="SAM" id="SignalP"/>
    </source>
</evidence>
<feature type="signal peptide" evidence="1">
    <location>
        <begin position="1"/>
        <end position="20"/>
    </location>
</feature>
<organism evidence="2 3">
    <name type="scientific">Gilvirhabdus luticola</name>
    <dbReference type="NCBI Taxonomy" id="3079858"/>
    <lineage>
        <taxon>Bacteria</taxon>
        <taxon>Pseudomonadati</taxon>
        <taxon>Bacteroidota</taxon>
        <taxon>Flavobacteriia</taxon>
        <taxon>Flavobacteriales</taxon>
        <taxon>Flavobacteriaceae</taxon>
        <taxon>Gilvirhabdus</taxon>
    </lineage>
</organism>
<evidence type="ECO:0000313" key="2">
    <source>
        <dbReference type="EMBL" id="MDU8886916.1"/>
    </source>
</evidence>
<keyword evidence="1" id="KW-0732">Signal</keyword>
<dbReference type="Proteomes" id="UP001268651">
    <property type="component" value="Unassembled WGS sequence"/>
</dbReference>
<name>A0ABU3U9C5_9FLAO</name>
<proteinExistence type="predicted"/>
<dbReference type="Pfam" id="PF13715">
    <property type="entry name" value="CarbopepD_reg_2"/>
    <property type="match status" value="1"/>
</dbReference>
<sequence length="497" mass="57295">MTLKKFLLITLLSFSSLLSAQNFSGRVLDTINQQPIPYVAIQFNSTTHGVISNIDGYFTISLDAVKDSDVLNISCLGYGTKSVLLNNLKSDGTVIYLSEHLNELDAVILTGERPSIDSIMARTNRNIKTNYRPNNVSNKIFHRSTAYMDFDELNFDIDKASGMRKSKLESANKSLDSLTNVVINANIAHYTDFAGTFFVLDAKNKKLNVDKATLLLDKKRDFSMETIEKKGKEIILKYLDPNATYKVKTGLFKVEDSLSLKEEIKKEQEENEKKELGVESLKETASSQLNKGFFDQDTFMQQLIDTDLYRFILQDVTFYMNEMVYVVNFKPRRSSSKYSGTHYISSADYGILRTDFSFAKGKRGEKFNLRLLIGVKYVENISNGTVLYDKNIEGYYQLKYAYREIGRYIYVHRPFKFIENSSSRDKVSFDFLLEGSIKEKHELLLLETNPLSQAEYNQFTQPEHIIYQELDRYDANIWKDYNVIEPLEEMKQFKSSE</sequence>
<gene>
    <name evidence="2" type="ORF">RXV94_12150</name>
</gene>
<reference evidence="2 3" key="1">
    <citation type="submission" date="2023-10" db="EMBL/GenBank/DDBJ databases">
        <title>Marimonas sp. nov. isolated from tidal mud flat.</title>
        <authorList>
            <person name="Jaincy N.J."/>
            <person name="Srinivasan S."/>
            <person name="Lee S.-S."/>
        </authorList>
    </citation>
    <scope>NUCLEOTIDE SEQUENCE [LARGE SCALE GENOMIC DNA]</scope>
    <source>
        <strain evidence="2 3">MJ-SS3</strain>
    </source>
</reference>
<dbReference type="RefSeq" id="WP_316663013.1">
    <property type="nucleotide sequence ID" value="NZ_JAWHTF010000007.1"/>
</dbReference>
<dbReference type="EMBL" id="JAWHTF010000007">
    <property type="protein sequence ID" value="MDU8886916.1"/>
    <property type="molecule type" value="Genomic_DNA"/>
</dbReference>
<keyword evidence="3" id="KW-1185">Reference proteome</keyword>
<dbReference type="SUPFAM" id="SSF49464">
    <property type="entry name" value="Carboxypeptidase regulatory domain-like"/>
    <property type="match status" value="1"/>
</dbReference>
<dbReference type="InterPro" id="IPR008969">
    <property type="entry name" value="CarboxyPept-like_regulatory"/>
</dbReference>
<comment type="caution">
    <text evidence="2">The sequence shown here is derived from an EMBL/GenBank/DDBJ whole genome shotgun (WGS) entry which is preliminary data.</text>
</comment>